<dbReference type="RefSeq" id="WP_345371891.1">
    <property type="nucleotide sequence ID" value="NZ_BAABLM010000001.1"/>
</dbReference>
<dbReference type="Gene3D" id="3.40.366.10">
    <property type="entry name" value="Malonyl-Coenzyme A Acyl Carrier Protein, domain 2"/>
    <property type="match status" value="1"/>
</dbReference>
<dbReference type="EMBL" id="BAABLM010000001">
    <property type="protein sequence ID" value="GAA4663806.1"/>
    <property type="molecule type" value="Genomic_DNA"/>
</dbReference>
<accession>A0ABP8VI13</accession>
<evidence type="ECO:0000313" key="2">
    <source>
        <dbReference type="Proteomes" id="UP001501295"/>
    </source>
</evidence>
<dbReference type="SUPFAM" id="SSF52151">
    <property type="entry name" value="FabD/lysophospholipase-like"/>
    <property type="match status" value="1"/>
</dbReference>
<dbReference type="InterPro" id="IPR001227">
    <property type="entry name" value="Ac_transferase_dom_sf"/>
</dbReference>
<sequence>MTARSAATAETVVDDLAGGVERMVRWHDATDLLAELGTTAVVQMAPGRATADLFRTAHPDVPVVSLGDSSFADSLVRAQRLASRA</sequence>
<dbReference type="InterPro" id="IPR016035">
    <property type="entry name" value="Acyl_Trfase/lysoPLipase"/>
</dbReference>
<evidence type="ECO:0000313" key="1">
    <source>
        <dbReference type="EMBL" id="GAA4663806.1"/>
    </source>
</evidence>
<dbReference type="Proteomes" id="UP001501295">
    <property type="component" value="Unassembled WGS sequence"/>
</dbReference>
<keyword evidence="2" id="KW-1185">Reference proteome</keyword>
<reference evidence="2" key="1">
    <citation type="journal article" date="2019" name="Int. J. Syst. Evol. Microbiol.">
        <title>The Global Catalogue of Microorganisms (GCM) 10K type strain sequencing project: providing services to taxonomists for standard genome sequencing and annotation.</title>
        <authorList>
            <consortium name="The Broad Institute Genomics Platform"/>
            <consortium name="The Broad Institute Genome Sequencing Center for Infectious Disease"/>
            <person name="Wu L."/>
            <person name="Ma J."/>
        </authorList>
    </citation>
    <scope>NUCLEOTIDE SEQUENCE [LARGE SCALE GENOMIC DNA]</scope>
    <source>
        <strain evidence="2">JCM 18956</strain>
    </source>
</reference>
<gene>
    <name evidence="1" type="ORF">GCM10025780_00590</name>
</gene>
<comment type="caution">
    <text evidence="1">The sequence shown here is derived from an EMBL/GenBank/DDBJ whole genome shotgun (WGS) entry which is preliminary data.</text>
</comment>
<proteinExistence type="predicted"/>
<organism evidence="1 2">
    <name type="scientific">Frondihabitans cladoniiphilus</name>
    <dbReference type="NCBI Taxonomy" id="715785"/>
    <lineage>
        <taxon>Bacteria</taxon>
        <taxon>Bacillati</taxon>
        <taxon>Actinomycetota</taxon>
        <taxon>Actinomycetes</taxon>
        <taxon>Micrococcales</taxon>
        <taxon>Microbacteriaceae</taxon>
        <taxon>Frondihabitans</taxon>
    </lineage>
</organism>
<protein>
    <submittedName>
        <fullName evidence="1">Uncharacterized protein</fullName>
    </submittedName>
</protein>
<name>A0ABP8VI13_9MICO</name>